<dbReference type="GeneID" id="105272604"/>
<evidence type="ECO:0000256" key="3">
    <source>
        <dbReference type="ARBA" id="ARBA00023228"/>
    </source>
</evidence>
<dbReference type="OrthoDB" id="275011at2759"/>
<name>A0A9R1TP80_9HYME</name>
<dbReference type="GO" id="GO:0032008">
    <property type="term" value="P:positive regulation of TOR signaling"/>
    <property type="evidence" value="ECO:0007669"/>
    <property type="project" value="InterPro"/>
</dbReference>
<evidence type="ECO:0000256" key="2">
    <source>
        <dbReference type="ARBA" id="ARBA00010627"/>
    </source>
</evidence>
<evidence type="ECO:0000313" key="6">
    <source>
        <dbReference type="RefSeq" id="XP_011313100.1"/>
    </source>
</evidence>
<dbReference type="GO" id="GO:0071230">
    <property type="term" value="P:cellular response to amino acid stimulus"/>
    <property type="evidence" value="ECO:0007669"/>
    <property type="project" value="InterPro"/>
</dbReference>
<dbReference type="GO" id="GO:0005085">
    <property type="term" value="F:guanyl-nucleotide exchange factor activity"/>
    <property type="evidence" value="ECO:0007669"/>
    <property type="project" value="TreeGrafter"/>
</dbReference>
<dbReference type="KEGG" id="fas:105272604"/>
<accession>A0A9R1TP80</accession>
<keyword evidence="5" id="KW-1185">Reference proteome</keyword>
<evidence type="ECO:0000256" key="4">
    <source>
        <dbReference type="ARBA" id="ARBA00032690"/>
    </source>
</evidence>
<sequence>MLSIEKIPDQIGYLVLTEDGAVLASGGELENDEWIANIVTGLVTMTDKIDPNTLVGNETFNKISIVYPNHCYVICLSNKKIHVLKKKNRHSIVAQQIGEQHNLIEI</sequence>
<dbReference type="RefSeq" id="XP_011313100.1">
    <property type="nucleotide sequence ID" value="XM_011314798.1"/>
</dbReference>
<dbReference type="GO" id="GO:0005764">
    <property type="term" value="C:lysosome"/>
    <property type="evidence" value="ECO:0007669"/>
    <property type="project" value="UniProtKB-SubCell"/>
</dbReference>
<dbReference type="PANTHER" id="PTHR33967:SF1">
    <property type="entry name" value="RAGULATOR COMPLEX PROTEIN LAMTOR4"/>
    <property type="match status" value="1"/>
</dbReference>
<evidence type="ECO:0000256" key="1">
    <source>
        <dbReference type="ARBA" id="ARBA00004371"/>
    </source>
</evidence>
<reference evidence="6" key="1">
    <citation type="submission" date="2025-08" db="UniProtKB">
        <authorList>
            <consortium name="RefSeq"/>
        </authorList>
    </citation>
    <scope>IDENTIFICATION</scope>
    <source>
        <strain evidence="6">USDA-PBARC FA_bdor</strain>
        <tissue evidence="6">Whole organism</tissue>
    </source>
</reference>
<keyword evidence="3" id="KW-0458">Lysosome</keyword>
<dbReference type="CTD" id="389541"/>
<dbReference type="Proteomes" id="UP000694866">
    <property type="component" value="Unplaced"/>
</dbReference>
<comment type="similarity">
    <text evidence="2">Belongs to the LAMTOR4 family.</text>
</comment>
<organism evidence="5 6">
    <name type="scientific">Fopius arisanus</name>
    <dbReference type="NCBI Taxonomy" id="64838"/>
    <lineage>
        <taxon>Eukaryota</taxon>
        <taxon>Metazoa</taxon>
        <taxon>Ecdysozoa</taxon>
        <taxon>Arthropoda</taxon>
        <taxon>Hexapoda</taxon>
        <taxon>Insecta</taxon>
        <taxon>Pterygota</taxon>
        <taxon>Neoptera</taxon>
        <taxon>Endopterygota</taxon>
        <taxon>Hymenoptera</taxon>
        <taxon>Apocrita</taxon>
        <taxon>Ichneumonoidea</taxon>
        <taxon>Braconidae</taxon>
        <taxon>Opiinae</taxon>
        <taxon>Fopius</taxon>
    </lineage>
</organism>
<protein>
    <recommendedName>
        <fullName evidence="4">Late endosomal/lysosomal adaptor and MAPK and MTOR activator 4</fullName>
    </recommendedName>
</protein>
<dbReference type="AlphaFoldDB" id="A0A9R1TP80"/>
<dbReference type="InterPro" id="IPR034601">
    <property type="entry name" value="LAMTOR4"/>
</dbReference>
<comment type="subcellular location">
    <subcellularLocation>
        <location evidence="1">Lysosome</location>
    </subcellularLocation>
</comment>
<gene>
    <name evidence="6" type="primary">Lamtor4</name>
</gene>
<proteinExistence type="inferred from homology"/>
<evidence type="ECO:0000313" key="5">
    <source>
        <dbReference type="Proteomes" id="UP000694866"/>
    </source>
</evidence>
<dbReference type="PANTHER" id="PTHR33967">
    <property type="entry name" value="RAGULATOR COMPLEX PROTEIN LAMTOR4"/>
    <property type="match status" value="1"/>
</dbReference>
<dbReference type="GO" id="GO:0071986">
    <property type="term" value="C:Ragulator complex"/>
    <property type="evidence" value="ECO:0007669"/>
    <property type="project" value="InterPro"/>
</dbReference>